<evidence type="ECO:0000313" key="7">
    <source>
        <dbReference type="EMBL" id="KAF2862355.1"/>
    </source>
</evidence>
<evidence type="ECO:0000256" key="1">
    <source>
        <dbReference type="ARBA" id="ARBA00004141"/>
    </source>
</evidence>
<proteinExistence type="predicted"/>
<feature type="transmembrane region" description="Helical" evidence="6">
    <location>
        <begin position="186"/>
        <end position="203"/>
    </location>
</feature>
<dbReference type="PANTHER" id="PTHR15371:SF0">
    <property type="entry name" value="SD19278P"/>
    <property type="match status" value="1"/>
</dbReference>
<reference evidence="7" key="1">
    <citation type="journal article" date="2020" name="Stud. Mycol.">
        <title>101 Dothideomycetes genomes: a test case for predicting lifestyles and emergence of pathogens.</title>
        <authorList>
            <person name="Haridas S."/>
            <person name="Albert R."/>
            <person name="Binder M."/>
            <person name="Bloem J."/>
            <person name="Labutti K."/>
            <person name="Salamov A."/>
            <person name="Andreopoulos B."/>
            <person name="Baker S."/>
            <person name="Barry K."/>
            <person name="Bills G."/>
            <person name="Bluhm B."/>
            <person name="Cannon C."/>
            <person name="Castanera R."/>
            <person name="Culley D."/>
            <person name="Daum C."/>
            <person name="Ezra D."/>
            <person name="Gonzalez J."/>
            <person name="Henrissat B."/>
            <person name="Kuo A."/>
            <person name="Liang C."/>
            <person name="Lipzen A."/>
            <person name="Lutzoni F."/>
            <person name="Magnuson J."/>
            <person name="Mondo S."/>
            <person name="Nolan M."/>
            <person name="Ohm R."/>
            <person name="Pangilinan J."/>
            <person name="Park H.-J."/>
            <person name="Ramirez L."/>
            <person name="Alfaro M."/>
            <person name="Sun H."/>
            <person name="Tritt A."/>
            <person name="Yoshinaga Y."/>
            <person name="Zwiers L.-H."/>
            <person name="Turgeon B."/>
            <person name="Goodwin S."/>
            <person name="Spatafora J."/>
            <person name="Crous P."/>
            <person name="Grigoriev I."/>
        </authorList>
    </citation>
    <scope>NUCLEOTIDE SEQUENCE</scope>
    <source>
        <strain evidence="7">CBS 480.64</strain>
    </source>
</reference>
<protein>
    <submittedName>
        <fullName evidence="7">Putative mitochondrial import inner membrane translocase subunit TIM23</fullName>
    </submittedName>
</protein>
<evidence type="ECO:0000256" key="4">
    <source>
        <dbReference type="ARBA" id="ARBA00023136"/>
    </source>
</evidence>
<comment type="subcellular location">
    <subcellularLocation>
        <location evidence="1">Membrane</location>
        <topology evidence="1">Multi-pass membrane protein</topology>
    </subcellularLocation>
</comment>
<dbReference type="InterPro" id="IPR045238">
    <property type="entry name" value="Tim23-like"/>
</dbReference>
<keyword evidence="3 6" id="KW-1133">Transmembrane helix</keyword>
<dbReference type="OrthoDB" id="159299at2759"/>
<keyword evidence="8" id="KW-1185">Reference proteome</keyword>
<evidence type="ECO:0000313" key="8">
    <source>
        <dbReference type="Proteomes" id="UP000799421"/>
    </source>
</evidence>
<dbReference type="GO" id="GO:0008320">
    <property type="term" value="F:protein transmembrane transporter activity"/>
    <property type="evidence" value="ECO:0007669"/>
    <property type="project" value="TreeGrafter"/>
</dbReference>
<dbReference type="Proteomes" id="UP000799421">
    <property type="component" value="Unassembled WGS sequence"/>
</dbReference>
<accession>A0A6A7C5V8</accession>
<organism evidence="7 8">
    <name type="scientific">Piedraia hortae CBS 480.64</name>
    <dbReference type="NCBI Taxonomy" id="1314780"/>
    <lineage>
        <taxon>Eukaryota</taxon>
        <taxon>Fungi</taxon>
        <taxon>Dikarya</taxon>
        <taxon>Ascomycota</taxon>
        <taxon>Pezizomycotina</taxon>
        <taxon>Dothideomycetes</taxon>
        <taxon>Dothideomycetidae</taxon>
        <taxon>Capnodiales</taxon>
        <taxon>Piedraiaceae</taxon>
        <taxon>Piedraia</taxon>
    </lineage>
</organism>
<keyword evidence="2 6" id="KW-0812">Transmembrane</keyword>
<keyword evidence="4 6" id="KW-0472">Membrane</keyword>
<dbReference type="GO" id="GO:0005744">
    <property type="term" value="C:TIM23 mitochondrial import inner membrane translocase complex"/>
    <property type="evidence" value="ECO:0007669"/>
    <property type="project" value="TreeGrafter"/>
</dbReference>
<dbReference type="Pfam" id="PF02466">
    <property type="entry name" value="Tim17"/>
    <property type="match status" value="1"/>
</dbReference>
<dbReference type="AlphaFoldDB" id="A0A6A7C5V8"/>
<evidence type="ECO:0000256" key="5">
    <source>
        <dbReference type="SAM" id="MobiDB-lite"/>
    </source>
</evidence>
<name>A0A6A7C5V8_9PEZI</name>
<gene>
    <name evidence="7" type="ORF">K470DRAFT_262894</name>
</gene>
<dbReference type="PANTHER" id="PTHR15371">
    <property type="entry name" value="TIM23"/>
    <property type="match status" value="1"/>
</dbReference>
<feature type="region of interest" description="Disordered" evidence="5">
    <location>
        <begin position="1"/>
        <end position="28"/>
    </location>
</feature>
<evidence type="ECO:0000256" key="3">
    <source>
        <dbReference type="ARBA" id="ARBA00022989"/>
    </source>
</evidence>
<dbReference type="EMBL" id="MU005966">
    <property type="protein sequence ID" value="KAF2862355.1"/>
    <property type="molecule type" value="Genomic_DNA"/>
</dbReference>
<evidence type="ECO:0000256" key="6">
    <source>
        <dbReference type="SAM" id="Phobius"/>
    </source>
</evidence>
<evidence type="ECO:0000256" key="2">
    <source>
        <dbReference type="ARBA" id="ARBA00022692"/>
    </source>
</evidence>
<dbReference type="GO" id="GO:0030150">
    <property type="term" value="P:protein import into mitochondrial matrix"/>
    <property type="evidence" value="ECO:0007669"/>
    <property type="project" value="TreeGrafter"/>
</dbReference>
<sequence length="210" mass="22138">MGMFDLFKQSPGNSASSPDGDLSLPGDNNVSSFINEAKHLDPASLHPLAGLDQDSLDYITLEDSALSDLPGGQSLLPSRGWSDDLCYSTGIAYLTALSAGGAWGLAEGLNRLPPTAPPKLRLNSALNAITRRGPFLGNSAGVVAMMYSGINSMVGYYRGKHDSYNSVMAGALSGALFKCTRGPRQMVISSAIVASITGSWAMVKKFIFDR</sequence>